<reference evidence="1 2" key="2">
    <citation type="journal article" date="2024" name="Int. J. Syst. Evol. Microbiol.">
        <title>Promethearchaeum syntrophicum gen. nov., sp. nov., an anaerobic, obligately syntrophic archaeon, the first isolate of the lineage 'Asgard' archaea, and proposal of the new archaeal phylum Promethearchaeota phyl. nov. and kingdom Promethearchaeati regn. nov.</title>
        <authorList>
            <person name="Imachi H."/>
            <person name="Nobu M.K."/>
            <person name="Kato S."/>
            <person name="Takaki Y."/>
            <person name="Miyazaki M."/>
            <person name="Miyata M."/>
            <person name="Ogawara M."/>
            <person name="Saito Y."/>
            <person name="Sakai S."/>
            <person name="Tahara Y.O."/>
            <person name="Takano Y."/>
            <person name="Tasumi E."/>
            <person name="Uematsu K."/>
            <person name="Yoshimura T."/>
            <person name="Itoh T."/>
            <person name="Ohkuma M."/>
            <person name="Takai K."/>
        </authorList>
    </citation>
    <scope>NUCLEOTIDE SEQUENCE [LARGE SCALE GENOMIC DNA]</scope>
    <source>
        <strain evidence="1 2">MK-D1</strain>
    </source>
</reference>
<dbReference type="EMBL" id="CP042905">
    <property type="protein sequence ID" value="QEE16777.2"/>
    <property type="molecule type" value="Genomic_DNA"/>
</dbReference>
<protein>
    <submittedName>
        <fullName evidence="1">Uncharacterized protein</fullName>
    </submittedName>
</protein>
<proteinExistence type="predicted"/>
<reference evidence="1 2" key="1">
    <citation type="journal article" date="2020" name="Nature">
        <title>Isolation of an archaeon at the prokaryote-eukaryote interface.</title>
        <authorList>
            <person name="Imachi H."/>
            <person name="Nobu M.K."/>
            <person name="Nakahara N."/>
            <person name="Morono Y."/>
            <person name="Ogawara M."/>
            <person name="Takaki Y."/>
            <person name="Takano Y."/>
            <person name="Uematsu K."/>
            <person name="Ikuta T."/>
            <person name="Ito M."/>
            <person name="Matsui Y."/>
            <person name="Miyazaki M."/>
            <person name="Murata K."/>
            <person name="Saito Y."/>
            <person name="Sakai S."/>
            <person name="Song C."/>
            <person name="Tasumi E."/>
            <person name="Yamanaka Y."/>
            <person name="Yamaguchi T."/>
            <person name="Kamagata Y."/>
            <person name="Tamaki H."/>
            <person name="Takai K."/>
        </authorList>
    </citation>
    <scope>NUCLEOTIDE SEQUENCE [LARGE SCALE GENOMIC DNA]</scope>
    <source>
        <strain evidence="1 2">MK-D1</strain>
    </source>
</reference>
<evidence type="ECO:0000313" key="2">
    <source>
        <dbReference type="Proteomes" id="UP000321408"/>
    </source>
</evidence>
<organism evidence="1 2">
    <name type="scientific">Promethearchaeum syntrophicum</name>
    <dbReference type="NCBI Taxonomy" id="2594042"/>
    <lineage>
        <taxon>Archaea</taxon>
        <taxon>Promethearchaeati</taxon>
        <taxon>Promethearchaeota</taxon>
        <taxon>Promethearchaeia</taxon>
        <taxon>Promethearchaeales</taxon>
        <taxon>Promethearchaeaceae</taxon>
        <taxon>Promethearchaeum</taxon>
    </lineage>
</organism>
<accession>A0A5B9DD28</accession>
<gene>
    <name evidence="1" type="ORF">DSAG12_02607</name>
</gene>
<sequence length="163" mass="18950">MGLEKEEKRTIIQFFKGFLIAYFSFGLCNLLLVSTNFLGFWPYILSLLCLVILFLDISRRKKGEFPYLSQGMMVASIGLLHFFIKRNNDTQIYSNSENPRKWSSHFSLRILLSICLILLYLPYLFIGYIMFTAFGLLAFPVIGIILLNIFLGVIIFFFTEILQ</sequence>
<name>A0A5B9DD28_9ARCH</name>
<dbReference type="AlphaFoldDB" id="A0A5B9DD28"/>
<evidence type="ECO:0000313" key="1">
    <source>
        <dbReference type="EMBL" id="QEE16777.2"/>
    </source>
</evidence>
<keyword evidence="2" id="KW-1185">Reference proteome</keyword>
<dbReference type="KEGG" id="psyt:DSAG12_02607"/>
<dbReference type="Proteomes" id="UP000321408">
    <property type="component" value="Chromosome"/>
</dbReference>